<organism evidence="1 2">
    <name type="scientific">Dendrobium nobile</name>
    <name type="common">Orchid</name>
    <dbReference type="NCBI Taxonomy" id="94219"/>
    <lineage>
        <taxon>Eukaryota</taxon>
        <taxon>Viridiplantae</taxon>
        <taxon>Streptophyta</taxon>
        <taxon>Embryophyta</taxon>
        <taxon>Tracheophyta</taxon>
        <taxon>Spermatophyta</taxon>
        <taxon>Magnoliopsida</taxon>
        <taxon>Liliopsida</taxon>
        <taxon>Asparagales</taxon>
        <taxon>Orchidaceae</taxon>
        <taxon>Epidendroideae</taxon>
        <taxon>Malaxideae</taxon>
        <taxon>Dendrobiinae</taxon>
        <taxon>Dendrobium</taxon>
    </lineage>
</organism>
<name>A0A8T3B3H3_DENNO</name>
<evidence type="ECO:0000313" key="2">
    <source>
        <dbReference type="Proteomes" id="UP000829196"/>
    </source>
</evidence>
<proteinExistence type="predicted"/>
<dbReference type="EMBL" id="JAGYWB010000011">
    <property type="protein sequence ID" value="KAI0503622.1"/>
    <property type="molecule type" value="Genomic_DNA"/>
</dbReference>
<dbReference type="Proteomes" id="UP000829196">
    <property type="component" value="Unassembled WGS sequence"/>
</dbReference>
<protein>
    <submittedName>
        <fullName evidence="1">Uncharacterized protein</fullName>
    </submittedName>
</protein>
<reference evidence="1" key="1">
    <citation type="journal article" date="2022" name="Front. Genet.">
        <title>Chromosome-Scale Assembly of the Dendrobium nobile Genome Provides Insights Into the Molecular Mechanism of the Biosynthesis of the Medicinal Active Ingredient of Dendrobium.</title>
        <authorList>
            <person name="Xu Q."/>
            <person name="Niu S.-C."/>
            <person name="Li K.-L."/>
            <person name="Zheng P.-J."/>
            <person name="Zhang X.-J."/>
            <person name="Jia Y."/>
            <person name="Liu Y."/>
            <person name="Niu Y.-X."/>
            <person name="Yu L.-H."/>
            <person name="Chen D.-F."/>
            <person name="Zhang G.-Q."/>
        </authorList>
    </citation>
    <scope>NUCLEOTIDE SEQUENCE</scope>
    <source>
        <tissue evidence="1">Leaf</tissue>
    </source>
</reference>
<gene>
    <name evidence="1" type="ORF">KFK09_014556</name>
</gene>
<accession>A0A8T3B3H3</accession>
<comment type="caution">
    <text evidence="1">The sequence shown here is derived from an EMBL/GenBank/DDBJ whole genome shotgun (WGS) entry which is preliminary data.</text>
</comment>
<dbReference type="AlphaFoldDB" id="A0A8T3B3H3"/>
<dbReference type="OrthoDB" id="1916590at2759"/>
<sequence>MVAVQNFTILVHDEVMFHLFQSGLEKYIFGIYLGSLLPVEPRATTPAFASDPLVHISSADDG</sequence>
<keyword evidence="2" id="KW-1185">Reference proteome</keyword>
<evidence type="ECO:0000313" key="1">
    <source>
        <dbReference type="EMBL" id="KAI0503622.1"/>
    </source>
</evidence>